<dbReference type="EMBL" id="BMJC01000001">
    <property type="protein sequence ID" value="GGA88332.1"/>
    <property type="molecule type" value="Genomic_DNA"/>
</dbReference>
<dbReference type="Proteomes" id="UP000607559">
    <property type="component" value="Unassembled WGS sequence"/>
</dbReference>
<name>A0A8J2XRB0_9BACT</name>
<dbReference type="SUPFAM" id="SSF54427">
    <property type="entry name" value="NTF2-like"/>
    <property type="match status" value="1"/>
</dbReference>
<organism evidence="2 3">
    <name type="scientific">Puia dinghuensis</name>
    <dbReference type="NCBI Taxonomy" id="1792502"/>
    <lineage>
        <taxon>Bacteria</taxon>
        <taxon>Pseudomonadati</taxon>
        <taxon>Bacteroidota</taxon>
        <taxon>Chitinophagia</taxon>
        <taxon>Chitinophagales</taxon>
        <taxon>Chitinophagaceae</taxon>
        <taxon>Puia</taxon>
    </lineage>
</organism>
<dbReference type="Pfam" id="PF12680">
    <property type="entry name" value="SnoaL_2"/>
    <property type="match status" value="1"/>
</dbReference>
<feature type="domain" description="SnoaL-like" evidence="1">
    <location>
        <begin position="9"/>
        <end position="109"/>
    </location>
</feature>
<gene>
    <name evidence="2" type="ORF">GCM10011511_09400</name>
</gene>
<protein>
    <submittedName>
        <fullName evidence="2">Ketosteroid isomerase</fullName>
    </submittedName>
</protein>
<reference evidence="2" key="1">
    <citation type="journal article" date="2014" name="Int. J. Syst. Evol. Microbiol.">
        <title>Complete genome sequence of Corynebacterium casei LMG S-19264T (=DSM 44701T), isolated from a smear-ripened cheese.</title>
        <authorList>
            <consortium name="US DOE Joint Genome Institute (JGI-PGF)"/>
            <person name="Walter F."/>
            <person name="Albersmeier A."/>
            <person name="Kalinowski J."/>
            <person name="Ruckert C."/>
        </authorList>
    </citation>
    <scope>NUCLEOTIDE SEQUENCE</scope>
    <source>
        <strain evidence="2">CGMCC 1.15448</strain>
    </source>
</reference>
<sequence length="159" mass="18131">MNAEQQLITTFYANFQQGNWRGMLDCYHEEVFFYDPVFGNLEGSKVRAMWEMLLSNAKGMTLDFSNVSGGDGYGSCEWTATYTFPPTGRKVINKGQAYFFIGEGKIAEHHDDFNLWRWSTQALGLQGLLFGWTSTLRNGIRNKARRNLDKFIAAKTTSL</sequence>
<evidence type="ECO:0000313" key="3">
    <source>
        <dbReference type="Proteomes" id="UP000607559"/>
    </source>
</evidence>
<dbReference type="GO" id="GO:0016853">
    <property type="term" value="F:isomerase activity"/>
    <property type="evidence" value="ECO:0007669"/>
    <property type="project" value="UniProtKB-KW"/>
</dbReference>
<evidence type="ECO:0000259" key="1">
    <source>
        <dbReference type="Pfam" id="PF12680"/>
    </source>
</evidence>
<keyword evidence="2" id="KW-0413">Isomerase</keyword>
<evidence type="ECO:0000313" key="2">
    <source>
        <dbReference type="EMBL" id="GGA88332.1"/>
    </source>
</evidence>
<dbReference type="Gene3D" id="3.10.450.50">
    <property type="match status" value="1"/>
</dbReference>
<dbReference type="RefSeq" id="WP_188929045.1">
    <property type="nucleotide sequence ID" value="NZ_BMJC01000001.1"/>
</dbReference>
<keyword evidence="3" id="KW-1185">Reference proteome</keyword>
<proteinExistence type="predicted"/>
<dbReference type="InterPro" id="IPR037401">
    <property type="entry name" value="SnoaL-like"/>
</dbReference>
<dbReference type="AlphaFoldDB" id="A0A8J2XRB0"/>
<accession>A0A8J2XRB0</accession>
<dbReference type="InterPro" id="IPR032710">
    <property type="entry name" value="NTF2-like_dom_sf"/>
</dbReference>
<comment type="caution">
    <text evidence="2">The sequence shown here is derived from an EMBL/GenBank/DDBJ whole genome shotgun (WGS) entry which is preliminary data.</text>
</comment>
<reference evidence="2" key="2">
    <citation type="submission" date="2020-09" db="EMBL/GenBank/DDBJ databases">
        <authorList>
            <person name="Sun Q."/>
            <person name="Zhou Y."/>
        </authorList>
    </citation>
    <scope>NUCLEOTIDE SEQUENCE</scope>
    <source>
        <strain evidence="2">CGMCC 1.15448</strain>
    </source>
</reference>